<reference evidence="3 4" key="1">
    <citation type="submission" date="2018-08" db="EMBL/GenBank/DDBJ databases">
        <title>A genome reference for cultivated species of the human gut microbiota.</title>
        <authorList>
            <person name="Zou Y."/>
            <person name="Xue W."/>
            <person name="Luo G."/>
        </authorList>
    </citation>
    <scope>NUCLEOTIDE SEQUENCE [LARGE SCALE GENOMIC DNA]</scope>
    <source>
        <strain evidence="2 4">TF11-11</strain>
        <strain evidence="1 3">TM09-19AC</strain>
    </source>
</reference>
<comment type="caution">
    <text evidence="2">The sequence shown here is derived from an EMBL/GenBank/DDBJ whole genome shotgun (WGS) entry which is preliminary data.</text>
</comment>
<dbReference type="EMBL" id="QSQQ01000013">
    <property type="protein sequence ID" value="RGK46861.1"/>
    <property type="molecule type" value="Genomic_DNA"/>
</dbReference>
<dbReference type="AlphaFoldDB" id="A0A3E4MAW1"/>
<dbReference type="Proteomes" id="UP000260664">
    <property type="component" value="Unassembled WGS sequence"/>
</dbReference>
<evidence type="ECO:0000313" key="1">
    <source>
        <dbReference type="EMBL" id="RGI85671.1"/>
    </source>
</evidence>
<dbReference type="EMBL" id="QSOI01000003">
    <property type="protein sequence ID" value="RGI85671.1"/>
    <property type="molecule type" value="Genomic_DNA"/>
</dbReference>
<sequence>MGTLFVNKSGCAFKITRTNGGSDVIGTLPVNAIFAWTDSWAGNSAGADYQGIYCNGMYGWIDGATGTGAFTPLTECGLYNVDVDGDGTVEAVFQTRRAAKYYDKTGKYLGTVPKSYFVATSSNASGKSHPNLMYVERWGEEDPSNGPMFMDTGMDRYPNFRDCNIIGNI</sequence>
<accession>A0A3E4MAW1</accession>
<protein>
    <submittedName>
        <fullName evidence="2">Uncharacterized protein</fullName>
    </submittedName>
</protein>
<gene>
    <name evidence="2" type="ORF">DXD10_10240</name>
    <name evidence="1" type="ORF">DXD84_02945</name>
</gene>
<name>A0A3E4MAW1_9FIRM</name>
<evidence type="ECO:0000313" key="3">
    <source>
        <dbReference type="Proteomes" id="UP000260664"/>
    </source>
</evidence>
<dbReference type="RefSeq" id="WP_117494390.1">
    <property type="nucleotide sequence ID" value="NZ_QSOI01000003.1"/>
</dbReference>
<evidence type="ECO:0000313" key="4">
    <source>
        <dbReference type="Proteomes" id="UP000261208"/>
    </source>
</evidence>
<dbReference type="Proteomes" id="UP000261208">
    <property type="component" value="Unassembled WGS sequence"/>
</dbReference>
<organism evidence="2 4">
    <name type="scientific">Dorea formicigenerans</name>
    <dbReference type="NCBI Taxonomy" id="39486"/>
    <lineage>
        <taxon>Bacteria</taxon>
        <taxon>Bacillati</taxon>
        <taxon>Bacillota</taxon>
        <taxon>Clostridia</taxon>
        <taxon>Lachnospirales</taxon>
        <taxon>Lachnospiraceae</taxon>
        <taxon>Dorea</taxon>
    </lineage>
</organism>
<evidence type="ECO:0000313" key="2">
    <source>
        <dbReference type="EMBL" id="RGK46861.1"/>
    </source>
</evidence>
<proteinExistence type="predicted"/>